<evidence type="ECO:0000313" key="10">
    <source>
        <dbReference type="Proteomes" id="UP000694565"/>
    </source>
</evidence>
<dbReference type="SMART" id="SM00355">
    <property type="entry name" value="ZnF_C2H2"/>
    <property type="match status" value="3"/>
</dbReference>
<keyword evidence="2" id="KW-0479">Metal-binding</keyword>
<evidence type="ECO:0000259" key="8">
    <source>
        <dbReference type="PROSITE" id="PS00028"/>
    </source>
</evidence>
<accession>A0A8C2X0L3</accession>
<dbReference type="PROSITE" id="PS00028">
    <property type="entry name" value="ZINC_FINGER_C2H2_1"/>
    <property type="match status" value="3"/>
</dbReference>
<keyword evidence="3" id="KW-0677">Repeat</keyword>
<reference evidence="9" key="1">
    <citation type="submission" date="2025-08" db="UniProtKB">
        <authorList>
            <consortium name="Ensembl"/>
        </authorList>
    </citation>
    <scope>IDENTIFICATION</scope>
</reference>
<keyword evidence="6" id="KW-0539">Nucleus</keyword>
<evidence type="ECO:0000313" key="9">
    <source>
        <dbReference type="Ensembl" id="ENSCLMP00005011738.1"/>
    </source>
</evidence>
<dbReference type="FunFam" id="3.30.160.60:FF:000293">
    <property type="entry name" value="zinc finger protein 385B isoform X3"/>
    <property type="match status" value="1"/>
</dbReference>
<feature type="region of interest" description="Disordered" evidence="7">
    <location>
        <begin position="100"/>
        <end position="136"/>
    </location>
</feature>
<feature type="domain" description="C2H2-type" evidence="8">
    <location>
        <begin position="84"/>
        <end position="106"/>
    </location>
</feature>
<organism evidence="9 10">
    <name type="scientific">Cyclopterus lumpus</name>
    <name type="common">Lumpsucker</name>
    <dbReference type="NCBI Taxonomy" id="8103"/>
    <lineage>
        <taxon>Eukaryota</taxon>
        <taxon>Metazoa</taxon>
        <taxon>Chordata</taxon>
        <taxon>Craniata</taxon>
        <taxon>Vertebrata</taxon>
        <taxon>Euteleostomi</taxon>
        <taxon>Actinopterygii</taxon>
        <taxon>Neopterygii</taxon>
        <taxon>Teleostei</taxon>
        <taxon>Neoteleostei</taxon>
        <taxon>Acanthomorphata</taxon>
        <taxon>Eupercaria</taxon>
        <taxon>Perciformes</taxon>
        <taxon>Cottioidei</taxon>
        <taxon>Cottales</taxon>
        <taxon>Cyclopteridae</taxon>
        <taxon>Cyclopterus</taxon>
    </lineage>
</organism>
<evidence type="ECO:0000256" key="4">
    <source>
        <dbReference type="ARBA" id="ARBA00022771"/>
    </source>
</evidence>
<protein>
    <submittedName>
        <fullName evidence="9">Zinc finger protein 385A</fullName>
    </submittedName>
</protein>
<dbReference type="FunFam" id="3.30.160.60:FF:000121">
    <property type="entry name" value="zinc finger protein 385B isoform X1"/>
    <property type="match status" value="1"/>
</dbReference>
<evidence type="ECO:0000256" key="1">
    <source>
        <dbReference type="ARBA" id="ARBA00004123"/>
    </source>
</evidence>
<dbReference type="Gene3D" id="3.30.160.60">
    <property type="entry name" value="Classic Zinc Finger"/>
    <property type="match status" value="3"/>
</dbReference>
<dbReference type="InterPro" id="IPR003604">
    <property type="entry name" value="Matrin/U1-like-C_Znf_C2H2"/>
</dbReference>
<reference evidence="9" key="2">
    <citation type="submission" date="2025-09" db="UniProtKB">
        <authorList>
            <consortium name="Ensembl"/>
        </authorList>
    </citation>
    <scope>IDENTIFICATION</scope>
</reference>
<dbReference type="Proteomes" id="UP000694565">
    <property type="component" value="Unplaced"/>
</dbReference>
<proteinExistence type="predicted"/>
<sequence length="407" mass="43863">MSQIESFTVCSHLLTNRLASDLKDCLEHSLCLMNSKHVASYPLCLFLCLFPCYVLCQMDPVQKAVINHTFGVPLIKTKRPVISCNVCQIRFNSESQAEAHYKGNRHARRVKGIETSKSRPHEGDKPHTVPPTSCPSPPIAPGILLDSVPNKPLSQLNGSLLAPGPLSPFTTPPTPPMDFPMSGSGPPVSGAAGTTASSPSNPETEEDKAKKLLYCSLCKVAVNSMSQLEAHNKGTKHKTILEARSGLGPIKAYPRLGPKPIGEQGGGPVDPNTQEQTFHCEICNVRVNSELQLKQHISSRRHRDGMAGKPNPLLSRHKKHRGADLTSSLTFSKDLTKALGARLLHNPLAVAAAMAAAASSNQMALRAAAPGHLPHHHLLQGHHLSHLLRPAPGPIRTTHGPILFSPY</sequence>
<evidence type="ECO:0000256" key="5">
    <source>
        <dbReference type="ARBA" id="ARBA00022833"/>
    </source>
</evidence>
<evidence type="ECO:0000256" key="3">
    <source>
        <dbReference type="ARBA" id="ARBA00022737"/>
    </source>
</evidence>
<feature type="region of interest" description="Disordered" evidence="7">
    <location>
        <begin position="155"/>
        <end position="207"/>
    </location>
</feature>
<feature type="compositionally biased region" description="Basic and acidic residues" evidence="7">
    <location>
        <begin position="111"/>
        <end position="127"/>
    </location>
</feature>
<dbReference type="AlphaFoldDB" id="A0A8C2X0L3"/>
<dbReference type="FunFam" id="3.30.160.60:FF:000276">
    <property type="entry name" value="zinc finger protein 385A isoform X3"/>
    <property type="match status" value="1"/>
</dbReference>
<dbReference type="InterPro" id="IPR051845">
    <property type="entry name" value="Znf385"/>
</dbReference>
<dbReference type="SUPFAM" id="SSF57667">
    <property type="entry name" value="beta-beta-alpha zinc fingers"/>
    <property type="match status" value="3"/>
</dbReference>
<dbReference type="GO" id="GO:0005634">
    <property type="term" value="C:nucleus"/>
    <property type="evidence" value="ECO:0007669"/>
    <property type="project" value="UniProtKB-SubCell"/>
</dbReference>
<evidence type="ECO:0000256" key="6">
    <source>
        <dbReference type="ARBA" id="ARBA00023242"/>
    </source>
</evidence>
<dbReference type="PANTHER" id="PTHR23067">
    <property type="entry name" value="DOUBLE-STRANDED RNA-BINDING ZINC FINGER PROTEIN"/>
    <property type="match status" value="1"/>
</dbReference>
<dbReference type="SMART" id="SM00451">
    <property type="entry name" value="ZnF_U1"/>
    <property type="match status" value="3"/>
</dbReference>
<name>A0A8C2X0L3_CYCLU</name>
<dbReference type="Ensembl" id="ENSCLMT00005012612.1">
    <property type="protein sequence ID" value="ENSCLMP00005011738.1"/>
    <property type="gene ID" value="ENSCLMG00005006295.1"/>
</dbReference>
<dbReference type="PANTHER" id="PTHR23067:SF13">
    <property type="entry name" value="ZINC FINGER PROTEIN 385A"/>
    <property type="match status" value="1"/>
</dbReference>
<dbReference type="Pfam" id="PF12874">
    <property type="entry name" value="zf-met"/>
    <property type="match status" value="3"/>
</dbReference>
<dbReference type="InterPro" id="IPR013087">
    <property type="entry name" value="Znf_C2H2_type"/>
</dbReference>
<feature type="domain" description="C2H2-type" evidence="8">
    <location>
        <begin position="280"/>
        <end position="302"/>
    </location>
</feature>
<comment type="subcellular location">
    <subcellularLocation>
        <location evidence="1">Nucleus</location>
    </subcellularLocation>
</comment>
<dbReference type="InterPro" id="IPR036236">
    <property type="entry name" value="Znf_C2H2_sf"/>
</dbReference>
<keyword evidence="5" id="KW-0862">Zinc</keyword>
<feature type="compositionally biased region" description="Low complexity" evidence="7">
    <location>
        <begin position="179"/>
        <end position="198"/>
    </location>
</feature>
<feature type="domain" description="C2H2-type" evidence="8">
    <location>
        <begin position="215"/>
        <end position="237"/>
    </location>
</feature>
<dbReference type="GO" id="GO:0003676">
    <property type="term" value="F:nucleic acid binding"/>
    <property type="evidence" value="ECO:0007669"/>
    <property type="project" value="InterPro"/>
</dbReference>
<dbReference type="GeneTree" id="ENSGT00940000160876"/>
<keyword evidence="4" id="KW-0863">Zinc-finger</keyword>
<feature type="region of interest" description="Disordered" evidence="7">
    <location>
        <begin position="298"/>
        <end position="321"/>
    </location>
</feature>
<dbReference type="GO" id="GO:0008270">
    <property type="term" value="F:zinc ion binding"/>
    <property type="evidence" value="ECO:0007669"/>
    <property type="project" value="UniProtKB-KW"/>
</dbReference>
<evidence type="ECO:0000256" key="7">
    <source>
        <dbReference type="SAM" id="MobiDB-lite"/>
    </source>
</evidence>
<keyword evidence="10" id="KW-1185">Reference proteome</keyword>
<evidence type="ECO:0000256" key="2">
    <source>
        <dbReference type="ARBA" id="ARBA00022723"/>
    </source>
</evidence>